<dbReference type="Pfam" id="PF22837">
    <property type="entry name" value="M_Eco57I_C"/>
    <property type="match status" value="1"/>
</dbReference>
<dbReference type="PANTHER" id="PTHR33841">
    <property type="entry name" value="DNA METHYLTRANSFERASE YEEA-RELATED"/>
    <property type="match status" value="1"/>
</dbReference>
<proteinExistence type="inferred from homology"/>
<comment type="catalytic activity">
    <reaction evidence="6">
        <text>a 2'-deoxyadenosine in DNA + S-adenosyl-L-methionine = an N(6)-methyl-2'-deoxyadenosine in DNA + S-adenosyl-L-homocysteine + H(+)</text>
        <dbReference type="Rhea" id="RHEA:15197"/>
        <dbReference type="Rhea" id="RHEA-COMP:12418"/>
        <dbReference type="Rhea" id="RHEA-COMP:12419"/>
        <dbReference type="ChEBI" id="CHEBI:15378"/>
        <dbReference type="ChEBI" id="CHEBI:57856"/>
        <dbReference type="ChEBI" id="CHEBI:59789"/>
        <dbReference type="ChEBI" id="CHEBI:90615"/>
        <dbReference type="ChEBI" id="CHEBI:90616"/>
        <dbReference type="EC" id="2.1.1.72"/>
    </reaction>
</comment>
<feature type="domain" description="Type II methyltransferase M.TaqI-like" evidence="7">
    <location>
        <begin position="411"/>
        <end position="588"/>
    </location>
</feature>
<dbReference type="GO" id="GO:0032259">
    <property type="term" value="P:methylation"/>
    <property type="evidence" value="ECO:0007669"/>
    <property type="project" value="UniProtKB-KW"/>
</dbReference>
<evidence type="ECO:0000259" key="7">
    <source>
        <dbReference type="Pfam" id="PF07669"/>
    </source>
</evidence>
<evidence type="ECO:0000313" key="9">
    <source>
        <dbReference type="EMBL" id="OIO15216.1"/>
    </source>
</evidence>
<evidence type="ECO:0000313" key="10">
    <source>
        <dbReference type="Proteomes" id="UP000183120"/>
    </source>
</evidence>
<evidence type="ECO:0000256" key="4">
    <source>
        <dbReference type="ARBA" id="ARBA00022679"/>
    </source>
</evidence>
<dbReference type="SUPFAM" id="SSF53335">
    <property type="entry name" value="S-adenosyl-L-methionine-dependent methyltransferases"/>
    <property type="match status" value="1"/>
</dbReference>
<evidence type="ECO:0000256" key="6">
    <source>
        <dbReference type="ARBA" id="ARBA00047942"/>
    </source>
</evidence>
<evidence type="ECO:0000256" key="5">
    <source>
        <dbReference type="ARBA" id="ARBA00022691"/>
    </source>
</evidence>
<feature type="domain" description="Type II methyltransferase M.Eco57I C-terminal" evidence="8">
    <location>
        <begin position="697"/>
        <end position="938"/>
    </location>
</feature>
<dbReference type="GO" id="GO:0003676">
    <property type="term" value="F:nucleic acid binding"/>
    <property type="evidence" value="ECO:0007669"/>
    <property type="project" value="InterPro"/>
</dbReference>
<dbReference type="InterPro" id="IPR054520">
    <property type="entry name" value="M_Eco57I_C"/>
</dbReference>
<sequence>MIRNPNPFDTTITKTERTDNQKIVEWMNQIIREENLHFGLAEQETSGSDRKQPDIILFKAPQSTLVSLVLELKPPYFDPLDYEEVKKPAWDKANIRKAPYFATSNFKSLYLFNTEKANKFESEERQIIDKYTLSSLEDLNLIEELIYKNSILKSLTIFLKDLDGYVHGQKPEKLLAIDEWLIYRLQEKVKILSNYYRRLIEEKSLNDIEFRKRLRIWFNRQGWGFTAQTQDFAKAARQTAYLLVNKILFYDVLRTSFPQNFPQMHIPDDFNKGGMVQRHLQNFFDEVLKIDYETIYSTDFIDETAFPDDENVIYHIRELVKSLNRFNFAKIEFEVLGRIFESLIPQEERHVLGQYFTHSDIVDLILSFAIRNEKDKIFDPGCGAGTFLRRAYHLKKLINPNLTHDEIIPTLWGNDIAKFPAHLATINLAIADLKSKDNYPRIVQKDFFEWRPGIVDLPESTKKVFLKSLGKEEKEVVVPKYFDAIVGNPPYTRQEEMDDLMGSQGQKYKEELIEKAVRDESGRLYANISKRAGLHAYFFVHGTKFLKSNGRFGFIVSNSWLDVDYGKGLQEHFLKHYKLKAVIESKIERWFEDAEINTCIVLLEKCEGENKEKAKEREENLVRFVYLKKCLSEFIPKASRIFEETVERKESVERLLQYIFSKTVFFENDDLRVYCKPQKELWDEGFDDEMQEYTGSKWGKYIRAPQIFFTILEKAKDQLIPLKKIATVRRGITTGANEFFYLTEDEIKRKKIEKEFWMHKDESGKWVPNYIIRSPRECKSIIVNPQDLKYRVLLVHKNRDELKGTHLLSYIKEGERKGFHKRPTCESRKKWWDLGRRRQALLNVNYLINDVGRAYIGKYWASDDFQEIHTEKKIEVFLNSSIFWLFQNIEGRTSFGGGLLKIQTYEFKNLLVVIPNDKAIELFKKLSTRQINSVFEEIGANTSDEVSMSKIKPDRHILDSVIMGNILGLTELEQIEVYKSVIDLVRSRLERAKSVKKKNKTKEGIDISLLVKTIIDKIGENRLGEFYRKHILSRKDLKKIILPELTESPTISQTLMDFRLISGRKSIDCNTEEEAKYCKVFLEAGWSEVKVPKDAEYLGNILLQLEKIGREVKEAITYYTEGVLDTKIQNQVEHIVWQEVSSLETN</sequence>
<dbReference type="AlphaFoldDB" id="A0A1J4TU82"/>
<dbReference type="GO" id="GO:0009007">
    <property type="term" value="F:site-specific DNA-methyltransferase (adenine-specific) activity"/>
    <property type="evidence" value="ECO:0007669"/>
    <property type="project" value="UniProtKB-EC"/>
</dbReference>
<evidence type="ECO:0000256" key="1">
    <source>
        <dbReference type="ARBA" id="ARBA00006594"/>
    </source>
</evidence>
<accession>A0A1J4TU82</accession>
<dbReference type="Gene3D" id="3.40.50.150">
    <property type="entry name" value="Vaccinia Virus protein VP39"/>
    <property type="match status" value="1"/>
</dbReference>
<keyword evidence="5" id="KW-0949">S-adenosyl-L-methionine</keyword>
<dbReference type="InterPro" id="IPR029063">
    <property type="entry name" value="SAM-dependent_MTases_sf"/>
</dbReference>
<keyword evidence="4" id="KW-0808">Transferase</keyword>
<dbReference type="InterPro" id="IPR011639">
    <property type="entry name" value="MethylTrfase_TaqI-like_dom"/>
</dbReference>
<comment type="caution">
    <text evidence="9">The sequence shown here is derived from an EMBL/GenBank/DDBJ whole genome shotgun (WGS) entry which is preliminary data.</text>
</comment>
<keyword evidence="3" id="KW-0489">Methyltransferase</keyword>
<evidence type="ECO:0000256" key="3">
    <source>
        <dbReference type="ARBA" id="ARBA00022603"/>
    </source>
</evidence>
<dbReference type="EC" id="2.1.1.72" evidence="2"/>
<dbReference type="PRINTS" id="PR00507">
    <property type="entry name" value="N12N6MTFRASE"/>
</dbReference>
<reference evidence="9 10" key="1">
    <citation type="journal article" date="2016" name="Environ. Microbiol.">
        <title>Genomic resolution of a cold subsurface aquifer community provides metabolic insights for novel microbes adapted to high CO concentrations.</title>
        <authorList>
            <person name="Probst A.J."/>
            <person name="Castelle C.J."/>
            <person name="Singh A."/>
            <person name="Brown C.T."/>
            <person name="Anantharaman K."/>
            <person name="Sharon I."/>
            <person name="Hug L.A."/>
            <person name="Burstein D."/>
            <person name="Emerson J.B."/>
            <person name="Thomas B.C."/>
            <person name="Banfield J.F."/>
        </authorList>
    </citation>
    <scope>NUCLEOTIDE SEQUENCE [LARGE SCALE GENOMIC DNA]</scope>
    <source>
        <strain evidence="9">CG1_02_37_22</strain>
    </source>
</reference>
<evidence type="ECO:0000256" key="2">
    <source>
        <dbReference type="ARBA" id="ARBA00011900"/>
    </source>
</evidence>
<dbReference type="STRING" id="1805209.AUJ73_01135"/>
<dbReference type="Pfam" id="PF07669">
    <property type="entry name" value="Eco57I"/>
    <property type="match status" value="1"/>
</dbReference>
<comment type="similarity">
    <text evidence="1">Belongs to the N(4)/N(6)-methyltransferase family.</text>
</comment>
<dbReference type="PROSITE" id="PS00092">
    <property type="entry name" value="N6_MTASE"/>
    <property type="match status" value="1"/>
</dbReference>
<gene>
    <name evidence="9" type="ORF">AUJ73_01135</name>
</gene>
<dbReference type="Proteomes" id="UP000183120">
    <property type="component" value="Unassembled WGS sequence"/>
</dbReference>
<dbReference type="PANTHER" id="PTHR33841:SF5">
    <property type="entry name" value="DNA METHYLASE (MODIFICATION METHYLASE) (METHYLTRANSFERASE)-RELATED"/>
    <property type="match status" value="1"/>
</dbReference>
<protein>
    <recommendedName>
        <fullName evidence="2">site-specific DNA-methyltransferase (adenine-specific)</fullName>
        <ecNumber evidence="2">2.1.1.72</ecNumber>
    </recommendedName>
</protein>
<evidence type="ECO:0000259" key="8">
    <source>
        <dbReference type="Pfam" id="PF22837"/>
    </source>
</evidence>
<name>A0A1J4TU82_9BACT</name>
<dbReference type="InterPro" id="IPR050953">
    <property type="entry name" value="N4_N6_ade-DNA_methylase"/>
</dbReference>
<dbReference type="EMBL" id="MNUY01000016">
    <property type="protein sequence ID" value="OIO15216.1"/>
    <property type="molecule type" value="Genomic_DNA"/>
</dbReference>
<dbReference type="GO" id="GO:0006304">
    <property type="term" value="P:DNA modification"/>
    <property type="evidence" value="ECO:0007669"/>
    <property type="project" value="InterPro"/>
</dbReference>
<dbReference type="InterPro" id="IPR002052">
    <property type="entry name" value="DNA_methylase_N6_adenine_CS"/>
</dbReference>
<organism evidence="9 10">
    <name type="scientific">Candidatus Gottesmanbacteria bacterium CG1_02_37_22</name>
    <dbReference type="NCBI Taxonomy" id="1805209"/>
    <lineage>
        <taxon>Bacteria</taxon>
        <taxon>Candidatus Gottesmaniibacteriota</taxon>
    </lineage>
</organism>